<proteinExistence type="predicted"/>
<accession>A0A4Y2L4W3</accession>
<name>A0A4Y2L4W3_ARAVE</name>
<dbReference type="EMBL" id="BGPR01005380">
    <property type="protein sequence ID" value="GBN09648.1"/>
    <property type="molecule type" value="Genomic_DNA"/>
</dbReference>
<keyword evidence="3" id="KW-1185">Reference proteome</keyword>
<comment type="caution">
    <text evidence="2">The sequence shown here is derived from an EMBL/GenBank/DDBJ whole genome shotgun (WGS) entry which is preliminary data.</text>
</comment>
<evidence type="ECO:0000256" key="1">
    <source>
        <dbReference type="SAM" id="MobiDB-lite"/>
    </source>
</evidence>
<reference evidence="2 3" key="1">
    <citation type="journal article" date="2019" name="Sci. Rep.">
        <title>Orb-weaving spider Araneus ventricosus genome elucidates the spidroin gene catalogue.</title>
        <authorList>
            <person name="Kono N."/>
            <person name="Nakamura H."/>
            <person name="Ohtoshi R."/>
            <person name="Moran D.A.P."/>
            <person name="Shinohara A."/>
            <person name="Yoshida Y."/>
            <person name="Fujiwara M."/>
            <person name="Mori M."/>
            <person name="Tomita M."/>
            <person name="Arakawa K."/>
        </authorList>
    </citation>
    <scope>NUCLEOTIDE SEQUENCE [LARGE SCALE GENOMIC DNA]</scope>
</reference>
<dbReference type="AlphaFoldDB" id="A0A4Y2L4W3"/>
<dbReference type="Proteomes" id="UP000499080">
    <property type="component" value="Unassembled WGS sequence"/>
</dbReference>
<feature type="region of interest" description="Disordered" evidence="1">
    <location>
        <begin position="1"/>
        <end position="21"/>
    </location>
</feature>
<sequence length="97" mass="11328">MNNPDTREKRTLSPSGHEEHTKKKIFTDYTQTVVEPDHRVSIKYRNMTITTASTPLHFSDWLFVQLYILAPPLGFSVCHDLCFLQSSSRHQEFDMDL</sequence>
<evidence type="ECO:0000313" key="3">
    <source>
        <dbReference type="Proteomes" id="UP000499080"/>
    </source>
</evidence>
<organism evidence="2 3">
    <name type="scientific">Araneus ventricosus</name>
    <name type="common">Orbweaver spider</name>
    <name type="synonym">Epeira ventricosa</name>
    <dbReference type="NCBI Taxonomy" id="182803"/>
    <lineage>
        <taxon>Eukaryota</taxon>
        <taxon>Metazoa</taxon>
        <taxon>Ecdysozoa</taxon>
        <taxon>Arthropoda</taxon>
        <taxon>Chelicerata</taxon>
        <taxon>Arachnida</taxon>
        <taxon>Araneae</taxon>
        <taxon>Araneomorphae</taxon>
        <taxon>Entelegynae</taxon>
        <taxon>Araneoidea</taxon>
        <taxon>Araneidae</taxon>
        <taxon>Araneus</taxon>
    </lineage>
</organism>
<evidence type="ECO:0000313" key="2">
    <source>
        <dbReference type="EMBL" id="GBN09648.1"/>
    </source>
</evidence>
<gene>
    <name evidence="2" type="ORF">AVEN_225542_1</name>
</gene>
<protein>
    <submittedName>
        <fullName evidence="2">Uncharacterized protein</fullName>
    </submittedName>
</protein>